<dbReference type="SUPFAM" id="SSF46785">
    <property type="entry name" value="Winged helix' DNA-binding domain"/>
    <property type="match status" value="1"/>
</dbReference>
<evidence type="ECO:0000259" key="2">
    <source>
        <dbReference type="Pfam" id="PF04824"/>
    </source>
</evidence>
<name>A0A9J6C3Q2_POLVA</name>
<comment type="caution">
    <text evidence="3">The sequence shown here is derived from an EMBL/GenBank/DDBJ whole genome shotgun (WGS) entry which is preliminary data.</text>
</comment>
<dbReference type="InterPro" id="IPR023093">
    <property type="entry name" value="ScpA-like_C"/>
</dbReference>
<dbReference type="Proteomes" id="UP001107558">
    <property type="component" value="Chromosome 2"/>
</dbReference>
<dbReference type="EMBL" id="JADBJN010000002">
    <property type="protein sequence ID" value="KAG5676642.1"/>
    <property type="molecule type" value="Genomic_DNA"/>
</dbReference>
<accession>A0A9J6C3Q2</accession>
<keyword evidence="4" id="KW-1185">Reference proteome</keyword>
<feature type="region of interest" description="Disordered" evidence="1">
    <location>
        <begin position="590"/>
        <end position="625"/>
    </location>
</feature>
<feature type="domain" description="Rad21/Rec8-like protein C-terminal eukaryotic" evidence="2">
    <location>
        <begin position="647"/>
        <end position="686"/>
    </location>
</feature>
<gene>
    <name evidence="3" type="ORF">PVAND_006461</name>
</gene>
<proteinExistence type="predicted"/>
<feature type="compositionally biased region" description="Low complexity" evidence="1">
    <location>
        <begin position="609"/>
        <end position="620"/>
    </location>
</feature>
<protein>
    <recommendedName>
        <fullName evidence="2">Rad21/Rec8-like protein C-terminal eukaryotic domain-containing protein</fullName>
    </recommendedName>
</protein>
<evidence type="ECO:0000256" key="1">
    <source>
        <dbReference type="SAM" id="MobiDB-lite"/>
    </source>
</evidence>
<dbReference type="Pfam" id="PF04824">
    <property type="entry name" value="Rad21_Rec8"/>
    <property type="match status" value="1"/>
</dbReference>
<dbReference type="Gene3D" id="1.10.10.580">
    <property type="entry name" value="Structural maintenance of chromosome 1. Chain E"/>
    <property type="match status" value="1"/>
</dbReference>
<sequence length="700" mass="80316">MVHLIIDNLLSTSKNRPLMEALWFLSISRNGRPEKSSNVNFDNCSIAAICNELKTQINNEETDARKFFFSTQLVFGILQLYKIQIDKLYDQSRLIVQTWNSSIFNQNWLLDMSQINSQQEKSVVKHNKKKTVTSVKKSKKSNKENVIPDNILDDLELMENIFKIPADNDDFEEEILTYLTSTNKKENVKKKQVLADQTIVDHVKNITLHESNIAASSGYHTFINDEEDFGESSGYAFKNLLKDTEALKCKPKSLNDDSGGSFPSFDDSETNLSKLNASLEIDDILTTLRHSKPILSDNCKPRRLTYSDLTADVPRNTNNEQDNHLDIYDMTNQKEFTTFDDNANVMEISKMTDIPGENIHLETMPEILIDVTQNQTVPNVLQKTMLPQTEIENELVLDKLDLLNTKRKRSKKTRMLVIDKLTTLSDSTIKKNNETYTEKHTKCSPFQSFQIDMFYIKNCADTLFASTSLRMNNSNLSLVKIYKRNMVTLSENFLKKRKATDNNVENEISSQINEPSPPKKAKILHSRKRLFRDDTSKKFKDITPAIEETAIDNSKISTSLVNQHIEMQAFFDMEIDLPPIIDNQFPNQVSLTENDCSSPEKKRKKTNVKQQQQHNKSSSKVARIEGSEQDKQVILSKLKKLWTMKPKQPITMSKLCIGQNRFEAAKTFFELLVLSKTGVIELIQNETSLEICNIRSKISK</sequence>
<dbReference type="OrthoDB" id="10640158at2759"/>
<dbReference type="AlphaFoldDB" id="A0A9J6C3Q2"/>
<dbReference type="InterPro" id="IPR006909">
    <property type="entry name" value="Rad21/Rec8_C_eu"/>
</dbReference>
<evidence type="ECO:0000313" key="3">
    <source>
        <dbReference type="EMBL" id="KAG5676642.1"/>
    </source>
</evidence>
<organism evidence="3 4">
    <name type="scientific">Polypedilum vanderplanki</name>
    <name type="common">Sleeping chironomid midge</name>
    <dbReference type="NCBI Taxonomy" id="319348"/>
    <lineage>
        <taxon>Eukaryota</taxon>
        <taxon>Metazoa</taxon>
        <taxon>Ecdysozoa</taxon>
        <taxon>Arthropoda</taxon>
        <taxon>Hexapoda</taxon>
        <taxon>Insecta</taxon>
        <taxon>Pterygota</taxon>
        <taxon>Neoptera</taxon>
        <taxon>Endopterygota</taxon>
        <taxon>Diptera</taxon>
        <taxon>Nematocera</taxon>
        <taxon>Chironomoidea</taxon>
        <taxon>Chironomidae</taxon>
        <taxon>Chironominae</taxon>
        <taxon>Polypedilum</taxon>
        <taxon>Polypedilum</taxon>
    </lineage>
</organism>
<evidence type="ECO:0000313" key="4">
    <source>
        <dbReference type="Proteomes" id="UP001107558"/>
    </source>
</evidence>
<reference evidence="3" key="1">
    <citation type="submission" date="2021-03" db="EMBL/GenBank/DDBJ databases">
        <title>Chromosome level genome of the anhydrobiotic midge Polypedilum vanderplanki.</title>
        <authorList>
            <person name="Yoshida Y."/>
            <person name="Kikawada T."/>
            <person name="Gusev O."/>
        </authorList>
    </citation>
    <scope>NUCLEOTIDE SEQUENCE</scope>
    <source>
        <strain evidence="3">NIAS01</strain>
        <tissue evidence="3">Whole body or cell culture</tissue>
    </source>
</reference>
<dbReference type="InterPro" id="IPR036390">
    <property type="entry name" value="WH_DNA-bd_sf"/>
</dbReference>